<comment type="caution">
    <text evidence="2">The sequence shown here is derived from an EMBL/GenBank/DDBJ whole genome shotgun (WGS) entry which is preliminary data.</text>
</comment>
<comment type="subcellular location">
    <subcellularLocation>
        <location evidence="1">Nucleus</location>
    </subcellularLocation>
</comment>
<dbReference type="AlphaFoldDB" id="A0AAV1KZF1"/>
<proteinExistence type="predicted"/>
<protein>
    <recommendedName>
        <fullName evidence="4">HTH CENPB-type domain-containing protein</fullName>
    </recommendedName>
</protein>
<keyword evidence="3" id="KW-1185">Reference proteome</keyword>
<dbReference type="InterPro" id="IPR009057">
    <property type="entry name" value="Homeodomain-like_sf"/>
</dbReference>
<organism evidence="2 3">
    <name type="scientific">Parnassius mnemosyne</name>
    <name type="common">clouded apollo</name>
    <dbReference type="NCBI Taxonomy" id="213953"/>
    <lineage>
        <taxon>Eukaryota</taxon>
        <taxon>Metazoa</taxon>
        <taxon>Ecdysozoa</taxon>
        <taxon>Arthropoda</taxon>
        <taxon>Hexapoda</taxon>
        <taxon>Insecta</taxon>
        <taxon>Pterygota</taxon>
        <taxon>Neoptera</taxon>
        <taxon>Endopterygota</taxon>
        <taxon>Lepidoptera</taxon>
        <taxon>Glossata</taxon>
        <taxon>Ditrysia</taxon>
        <taxon>Papilionoidea</taxon>
        <taxon>Papilionidae</taxon>
        <taxon>Parnassiinae</taxon>
        <taxon>Parnassini</taxon>
        <taxon>Parnassius</taxon>
        <taxon>Driopa</taxon>
    </lineage>
</organism>
<sequence length="159" mass="18988">MPRPRNKERKIGKHKKDDMMSALLMIENGSSIRTAAKTSKIPYPTLRRYVKKKREHGDNISLEQRYDINKAFTEEHEQILLQYYNDCALMFYGLTIKECRKVAYEIAKVNGIKIPSSERDKMSGLEWFRFFKKRHLDISVKKLEAVSLVRYFLIIWRNR</sequence>
<evidence type="ECO:0000313" key="3">
    <source>
        <dbReference type="Proteomes" id="UP001314205"/>
    </source>
</evidence>
<dbReference type="GO" id="GO:0005634">
    <property type="term" value="C:nucleus"/>
    <property type="evidence" value="ECO:0007669"/>
    <property type="project" value="UniProtKB-SubCell"/>
</dbReference>
<accession>A0AAV1KZF1</accession>
<dbReference type="SUPFAM" id="SSF46689">
    <property type="entry name" value="Homeodomain-like"/>
    <property type="match status" value="1"/>
</dbReference>
<evidence type="ECO:0008006" key="4">
    <source>
        <dbReference type="Google" id="ProtNLM"/>
    </source>
</evidence>
<gene>
    <name evidence="2" type="ORF">PARMNEM_LOCUS8035</name>
</gene>
<reference evidence="2 3" key="1">
    <citation type="submission" date="2023-11" db="EMBL/GenBank/DDBJ databases">
        <authorList>
            <person name="Hedman E."/>
            <person name="Englund M."/>
            <person name="Stromberg M."/>
            <person name="Nyberg Akerstrom W."/>
            <person name="Nylinder S."/>
            <person name="Jareborg N."/>
            <person name="Kallberg Y."/>
            <person name="Kronander E."/>
        </authorList>
    </citation>
    <scope>NUCLEOTIDE SEQUENCE [LARGE SCALE GENOMIC DNA]</scope>
</reference>
<name>A0AAV1KZF1_9NEOP</name>
<dbReference type="Proteomes" id="UP001314205">
    <property type="component" value="Unassembled WGS sequence"/>
</dbReference>
<evidence type="ECO:0000313" key="2">
    <source>
        <dbReference type="EMBL" id="CAK1587176.1"/>
    </source>
</evidence>
<dbReference type="Gene3D" id="1.10.10.60">
    <property type="entry name" value="Homeodomain-like"/>
    <property type="match status" value="1"/>
</dbReference>
<dbReference type="EMBL" id="CAVLGL010000081">
    <property type="protein sequence ID" value="CAK1587176.1"/>
    <property type="molecule type" value="Genomic_DNA"/>
</dbReference>
<evidence type="ECO:0000256" key="1">
    <source>
        <dbReference type="ARBA" id="ARBA00004123"/>
    </source>
</evidence>